<dbReference type="HOGENOM" id="CLU_2119487_0_0_0"/>
<evidence type="ECO:0000313" key="3">
    <source>
        <dbReference type="Proteomes" id="UP000010798"/>
    </source>
</evidence>
<keyword evidence="1" id="KW-0472">Membrane</keyword>
<evidence type="ECO:0000256" key="1">
    <source>
        <dbReference type="SAM" id="Phobius"/>
    </source>
</evidence>
<keyword evidence="1" id="KW-1133">Transmembrane helix</keyword>
<keyword evidence="1" id="KW-0812">Transmembrane</keyword>
<keyword evidence="3" id="KW-1185">Reference proteome</keyword>
<name>L0DS18_SINAD</name>
<protein>
    <submittedName>
        <fullName evidence="2">Uncharacterized protein</fullName>
    </submittedName>
</protein>
<organism evidence="2 3">
    <name type="scientific">Singulisphaera acidiphila (strain ATCC BAA-1392 / DSM 18658 / VKM B-2454 / MOB10)</name>
    <dbReference type="NCBI Taxonomy" id="886293"/>
    <lineage>
        <taxon>Bacteria</taxon>
        <taxon>Pseudomonadati</taxon>
        <taxon>Planctomycetota</taxon>
        <taxon>Planctomycetia</taxon>
        <taxon>Isosphaerales</taxon>
        <taxon>Isosphaeraceae</taxon>
        <taxon>Singulisphaera</taxon>
    </lineage>
</organism>
<gene>
    <name evidence="2" type="ordered locus">Sinac_7145</name>
</gene>
<accession>L0DS18</accession>
<feature type="transmembrane region" description="Helical" evidence="1">
    <location>
        <begin position="20"/>
        <end position="40"/>
    </location>
</feature>
<reference evidence="2 3" key="1">
    <citation type="submission" date="2012-02" db="EMBL/GenBank/DDBJ databases">
        <title>Complete sequence of chromosome of Singulisphaera acidiphila DSM 18658.</title>
        <authorList>
            <consortium name="US DOE Joint Genome Institute (JGI-PGF)"/>
            <person name="Lucas S."/>
            <person name="Copeland A."/>
            <person name="Lapidus A."/>
            <person name="Glavina del Rio T."/>
            <person name="Dalin E."/>
            <person name="Tice H."/>
            <person name="Bruce D."/>
            <person name="Goodwin L."/>
            <person name="Pitluck S."/>
            <person name="Peters L."/>
            <person name="Ovchinnikova G."/>
            <person name="Chertkov O."/>
            <person name="Kyrpides N."/>
            <person name="Mavromatis K."/>
            <person name="Ivanova N."/>
            <person name="Brettin T."/>
            <person name="Detter J.C."/>
            <person name="Han C."/>
            <person name="Larimer F."/>
            <person name="Land M."/>
            <person name="Hauser L."/>
            <person name="Markowitz V."/>
            <person name="Cheng J.-F."/>
            <person name="Hugenholtz P."/>
            <person name="Woyke T."/>
            <person name="Wu D."/>
            <person name="Tindall B."/>
            <person name="Pomrenke H."/>
            <person name="Brambilla E."/>
            <person name="Klenk H.-P."/>
            <person name="Eisen J.A."/>
        </authorList>
    </citation>
    <scope>NUCLEOTIDE SEQUENCE [LARGE SCALE GENOMIC DNA]</scope>
    <source>
        <strain evidence="3">ATCC BAA-1392 / DSM 18658 / VKM B-2454 / MOB10</strain>
    </source>
</reference>
<dbReference type="Proteomes" id="UP000010798">
    <property type="component" value="Chromosome"/>
</dbReference>
<dbReference type="EMBL" id="CP003364">
    <property type="protein sequence ID" value="AGA31196.1"/>
    <property type="molecule type" value="Genomic_DNA"/>
</dbReference>
<proteinExistence type="predicted"/>
<sequence length="114" mass="12786">MKLLEMQKADGRPPRPPDVLLGILHTIAENALLIFLPILFRSSRVDFTTFRNYLSQRHGATRILYKTEKIINVYQRVRTEGGSCLLRSGGFGLGGSNADTHGRSLGKGKFFNHE</sequence>
<evidence type="ECO:0000313" key="2">
    <source>
        <dbReference type="EMBL" id="AGA31196.1"/>
    </source>
</evidence>
<dbReference type="AlphaFoldDB" id="L0DS18"/>
<dbReference type="KEGG" id="saci:Sinac_7145"/>